<dbReference type="AlphaFoldDB" id="A0A7L5E698"/>
<dbReference type="Proteomes" id="UP000503278">
    <property type="component" value="Chromosome"/>
</dbReference>
<keyword evidence="1" id="KW-1133">Transmembrane helix</keyword>
<dbReference type="GO" id="GO:0009103">
    <property type="term" value="P:lipopolysaccharide biosynthetic process"/>
    <property type="evidence" value="ECO:0007669"/>
    <property type="project" value="TreeGrafter"/>
</dbReference>
<feature type="transmembrane region" description="Helical" evidence="1">
    <location>
        <begin position="332"/>
        <end position="351"/>
    </location>
</feature>
<feature type="transmembrane region" description="Helical" evidence="1">
    <location>
        <begin position="236"/>
        <end position="255"/>
    </location>
</feature>
<evidence type="ECO:0000313" key="4">
    <source>
        <dbReference type="Proteomes" id="UP000503278"/>
    </source>
</evidence>
<dbReference type="GO" id="GO:0016020">
    <property type="term" value="C:membrane"/>
    <property type="evidence" value="ECO:0007669"/>
    <property type="project" value="TreeGrafter"/>
</dbReference>
<feature type="transmembrane region" description="Helical" evidence="1">
    <location>
        <begin position="142"/>
        <end position="159"/>
    </location>
</feature>
<keyword evidence="3" id="KW-0808">Transferase</keyword>
<feature type="transmembrane region" description="Helical" evidence="1">
    <location>
        <begin position="82"/>
        <end position="102"/>
    </location>
</feature>
<feature type="transmembrane region" description="Helical" evidence="1">
    <location>
        <begin position="164"/>
        <end position="183"/>
    </location>
</feature>
<dbReference type="Pfam" id="PF01757">
    <property type="entry name" value="Acyl_transf_3"/>
    <property type="match status" value="1"/>
</dbReference>
<keyword evidence="1" id="KW-0812">Transmembrane</keyword>
<keyword evidence="1" id="KW-0472">Membrane</keyword>
<dbReference type="PANTHER" id="PTHR23028">
    <property type="entry name" value="ACETYLTRANSFERASE"/>
    <property type="match status" value="1"/>
</dbReference>
<feature type="transmembrane region" description="Helical" evidence="1">
    <location>
        <begin position="267"/>
        <end position="291"/>
    </location>
</feature>
<name>A0A7L5E698_9SPHI</name>
<accession>A0A7L5E698</accession>
<dbReference type="InterPro" id="IPR050879">
    <property type="entry name" value="Acyltransferase_3"/>
</dbReference>
<keyword evidence="3" id="KW-0012">Acyltransferase</keyword>
<organism evidence="3 4">
    <name type="scientific">Mucilaginibacter robiniae</name>
    <dbReference type="NCBI Taxonomy" id="2728022"/>
    <lineage>
        <taxon>Bacteria</taxon>
        <taxon>Pseudomonadati</taxon>
        <taxon>Bacteroidota</taxon>
        <taxon>Sphingobacteriia</taxon>
        <taxon>Sphingobacteriales</taxon>
        <taxon>Sphingobacteriaceae</taxon>
        <taxon>Mucilaginibacter</taxon>
    </lineage>
</organism>
<reference evidence="3 4" key="1">
    <citation type="submission" date="2020-04" db="EMBL/GenBank/DDBJ databases">
        <title>Genome sequencing of novel species.</title>
        <authorList>
            <person name="Heo J."/>
            <person name="Kim S.-J."/>
            <person name="Kim J.-S."/>
            <person name="Hong S.-B."/>
            <person name="Kwon S.-W."/>
        </authorList>
    </citation>
    <scope>NUCLEOTIDE SEQUENCE [LARGE SCALE GENOMIC DNA]</scope>
    <source>
        <strain evidence="3 4">F39-2</strain>
    </source>
</reference>
<dbReference type="EMBL" id="CP051682">
    <property type="protein sequence ID" value="QJD95906.1"/>
    <property type="molecule type" value="Genomic_DNA"/>
</dbReference>
<dbReference type="InterPro" id="IPR002656">
    <property type="entry name" value="Acyl_transf_3_dom"/>
</dbReference>
<dbReference type="GO" id="GO:0016747">
    <property type="term" value="F:acyltransferase activity, transferring groups other than amino-acyl groups"/>
    <property type="evidence" value="ECO:0007669"/>
    <property type="project" value="InterPro"/>
</dbReference>
<protein>
    <submittedName>
        <fullName evidence="3">Acyltransferase</fullName>
    </submittedName>
</protein>
<feature type="transmembrane region" description="Helical" evidence="1">
    <location>
        <begin position="303"/>
        <end position="320"/>
    </location>
</feature>
<evidence type="ECO:0000259" key="2">
    <source>
        <dbReference type="Pfam" id="PF01757"/>
    </source>
</evidence>
<dbReference type="RefSeq" id="WP_169606912.1">
    <property type="nucleotide sequence ID" value="NZ_CP051682.1"/>
</dbReference>
<evidence type="ECO:0000256" key="1">
    <source>
        <dbReference type="SAM" id="Phobius"/>
    </source>
</evidence>
<feature type="transmembrane region" description="Helical" evidence="1">
    <location>
        <begin position="203"/>
        <end position="224"/>
    </location>
</feature>
<feature type="transmembrane region" description="Helical" evidence="1">
    <location>
        <begin position="41"/>
        <end position="62"/>
    </location>
</feature>
<dbReference type="PANTHER" id="PTHR23028:SF53">
    <property type="entry name" value="ACYL_TRANSF_3 DOMAIN-CONTAINING PROTEIN"/>
    <property type="match status" value="1"/>
</dbReference>
<proteinExistence type="predicted"/>
<feature type="transmembrane region" description="Helical" evidence="1">
    <location>
        <begin position="12"/>
        <end position="29"/>
    </location>
</feature>
<evidence type="ECO:0000313" key="3">
    <source>
        <dbReference type="EMBL" id="QJD95906.1"/>
    </source>
</evidence>
<feature type="domain" description="Acyltransferase 3" evidence="2">
    <location>
        <begin position="8"/>
        <end position="347"/>
    </location>
</feature>
<gene>
    <name evidence="3" type="ORF">HH214_08475</name>
</gene>
<keyword evidence="4" id="KW-1185">Reference proteome</keyword>
<sequence>MHNKHHLAGLDHLRALAITLVLLYHYRSFGHPDWIDSNLVGFGWTGVDLFFVLSGFLIASQLFSRIQQDKPILLKAFFIKRFFRIIPPYLVVLSLYLAFPFLREREHLASLTKYLTFTLNFGLDLRHTGTFTHAWSLCIEEQFYLLLPLLIIACQYFNVKRNAIYLLLLAWLLSGVLRAWNWWHYVAPAYETDTSVITWYKYLYYPTYTRLDGLLMGVGLAALFTFYPNVKNIANAYSNSLLLAGLLLLIIAYFICQEPTTFTASVYGFPLVAIAYGCWVAAAACPACFLYQMQSKFTARLAFLSYAIYLLHKMIIHVIQSQIKLEVNSYEMFLLCLAGAIAGAILMRILIENPCLAIRNRVLSKQISTKFSL</sequence>
<dbReference type="KEGG" id="mrob:HH214_08475"/>